<dbReference type="GO" id="GO:0004222">
    <property type="term" value="F:metalloendopeptidase activity"/>
    <property type="evidence" value="ECO:0007669"/>
    <property type="project" value="InterPro"/>
</dbReference>
<sequence length="622" mass="68941">MSEPTLKRALGTIVFKALIALFLLPGLTLGVARWIRHDADIDIKAQIAQSIAQSTKMSADERAAATAFYAASTPSASCYDDSPALAQLRAGVCEPYSPLWQFVTTERVAFATVAGNVLLLVVLAGLGALAFSNRAAQYASFVFGWRLLTVTGAAQIVLQGAFAVWLSFWITAHFFHVYIMKLILIVALVAAVAVWTALVAIFRRVPRGNEVQGRLLAPEEAPALWTRIRDFASRLGTAPPAQIVAGIDANFFVTEMPLKVGDRETRGRTLFVSLPLLRQLDSDEANAVFAHELGHFAGGDTANSAALGPKLSQYDYYNAQLRQGGVAIVASWLLDLYRVIFEIALQQSSRRREFAADGVAAELTSPQAVVRALVKVAAYAQYRHRVEHGLFSHNERHGEDIGIAQRVATGLAAFGQSPEFADAMRAADMPHPFDSHPPLAQRMHNVGYVLEERHFADVVCATAIAPWTNDIVGADAMEREQWQAFEREFAQAHEETLAYRYEPQTDEERALVLRYFPPERFALKKDETIVVTYAGLELPGHREPLDWDRVVNIEYEDATLGGDKLKLHHPERGWLGAKTTKVSLAFAGKDRERFKQTLGRYWHRHRVMRAQQQAQAVEAARV</sequence>
<feature type="domain" description="Peptidase M48" evidence="13">
    <location>
        <begin position="266"/>
        <end position="446"/>
    </location>
</feature>
<dbReference type="PANTHER" id="PTHR43221">
    <property type="entry name" value="PROTEASE HTPX"/>
    <property type="match status" value="1"/>
</dbReference>
<proteinExistence type="predicted"/>
<evidence type="ECO:0000256" key="8">
    <source>
        <dbReference type="ARBA" id="ARBA00022833"/>
    </source>
</evidence>
<evidence type="ECO:0000256" key="11">
    <source>
        <dbReference type="ARBA" id="ARBA00023136"/>
    </source>
</evidence>
<dbReference type="Proteomes" id="UP001139971">
    <property type="component" value="Unassembled WGS sequence"/>
</dbReference>
<keyword evidence="4" id="KW-0645">Protease</keyword>
<dbReference type="AlphaFoldDB" id="A0A9X3YM74"/>
<dbReference type="InterPro" id="IPR001915">
    <property type="entry name" value="Peptidase_M48"/>
</dbReference>
<evidence type="ECO:0000256" key="1">
    <source>
        <dbReference type="ARBA" id="ARBA00001947"/>
    </source>
</evidence>
<feature type="transmembrane region" description="Helical" evidence="12">
    <location>
        <begin position="178"/>
        <end position="202"/>
    </location>
</feature>
<evidence type="ECO:0000256" key="4">
    <source>
        <dbReference type="ARBA" id="ARBA00022670"/>
    </source>
</evidence>
<evidence type="ECO:0000256" key="6">
    <source>
        <dbReference type="ARBA" id="ARBA00022723"/>
    </source>
</evidence>
<evidence type="ECO:0000256" key="5">
    <source>
        <dbReference type="ARBA" id="ARBA00022692"/>
    </source>
</evidence>
<reference evidence="14" key="1">
    <citation type="submission" date="2023-02" db="EMBL/GenBank/DDBJ databases">
        <title>Tahibacter soli sp. nov. isolated from soil.</title>
        <authorList>
            <person name="Baek J.H."/>
            <person name="Lee J.K."/>
            <person name="Choi D.G."/>
            <person name="Jeon C.O."/>
        </authorList>
    </citation>
    <scope>NUCLEOTIDE SEQUENCE</scope>
    <source>
        <strain evidence="14">BL</strain>
    </source>
</reference>
<keyword evidence="10" id="KW-0482">Metalloprotease</keyword>
<evidence type="ECO:0000256" key="12">
    <source>
        <dbReference type="SAM" id="Phobius"/>
    </source>
</evidence>
<gene>
    <name evidence="14" type="ORF">OD750_020725</name>
</gene>
<keyword evidence="5 12" id="KW-0812">Transmembrane</keyword>
<keyword evidence="9 12" id="KW-1133">Transmembrane helix</keyword>
<keyword evidence="8" id="KW-0862">Zinc</keyword>
<accession>A0A9X3YM74</accession>
<keyword evidence="3" id="KW-1003">Cell membrane</keyword>
<comment type="subcellular location">
    <subcellularLocation>
        <location evidence="2">Cell membrane</location>
        <topology evidence="2">Multi-pass membrane protein</topology>
    </subcellularLocation>
</comment>
<dbReference type="EMBL" id="JAOVZO020000019">
    <property type="protein sequence ID" value="MDC8014976.1"/>
    <property type="molecule type" value="Genomic_DNA"/>
</dbReference>
<keyword evidence="6" id="KW-0479">Metal-binding</keyword>
<feature type="transmembrane region" description="Helical" evidence="12">
    <location>
        <begin position="108"/>
        <end position="131"/>
    </location>
</feature>
<protein>
    <submittedName>
        <fullName evidence="14">M48 family metallopeptidase</fullName>
    </submittedName>
</protein>
<dbReference type="PANTHER" id="PTHR43221:SF1">
    <property type="entry name" value="PROTEASE HTPX"/>
    <property type="match status" value="1"/>
</dbReference>
<evidence type="ECO:0000256" key="7">
    <source>
        <dbReference type="ARBA" id="ARBA00022801"/>
    </source>
</evidence>
<dbReference type="Pfam" id="PF01435">
    <property type="entry name" value="Peptidase_M48"/>
    <property type="match status" value="1"/>
</dbReference>
<feature type="transmembrane region" description="Helical" evidence="12">
    <location>
        <begin position="143"/>
        <end position="166"/>
    </location>
</feature>
<evidence type="ECO:0000313" key="14">
    <source>
        <dbReference type="EMBL" id="MDC8014976.1"/>
    </source>
</evidence>
<dbReference type="InterPro" id="IPR050083">
    <property type="entry name" value="HtpX_protease"/>
</dbReference>
<keyword evidence="11 12" id="KW-0472">Membrane</keyword>
<feature type="transmembrane region" description="Helical" evidence="12">
    <location>
        <begin position="12"/>
        <end position="35"/>
    </location>
</feature>
<comment type="caution">
    <text evidence="14">The sequence shown here is derived from an EMBL/GenBank/DDBJ whole genome shotgun (WGS) entry which is preliminary data.</text>
</comment>
<comment type="cofactor">
    <cofactor evidence="1">
        <name>Zn(2+)</name>
        <dbReference type="ChEBI" id="CHEBI:29105"/>
    </cofactor>
</comment>
<dbReference type="GO" id="GO:0006508">
    <property type="term" value="P:proteolysis"/>
    <property type="evidence" value="ECO:0007669"/>
    <property type="project" value="UniProtKB-KW"/>
</dbReference>
<evidence type="ECO:0000256" key="10">
    <source>
        <dbReference type="ARBA" id="ARBA00023049"/>
    </source>
</evidence>
<evidence type="ECO:0000256" key="3">
    <source>
        <dbReference type="ARBA" id="ARBA00022475"/>
    </source>
</evidence>
<keyword evidence="15" id="KW-1185">Reference proteome</keyword>
<dbReference type="RefSeq" id="WP_263540788.1">
    <property type="nucleotide sequence ID" value="NZ_JAOVZO020000019.1"/>
</dbReference>
<evidence type="ECO:0000313" key="15">
    <source>
        <dbReference type="Proteomes" id="UP001139971"/>
    </source>
</evidence>
<evidence type="ECO:0000256" key="9">
    <source>
        <dbReference type="ARBA" id="ARBA00022989"/>
    </source>
</evidence>
<evidence type="ECO:0000256" key="2">
    <source>
        <dbReference type="ARBA" id="ARBA00004651"/>
    </source>
</evidence>
<dbReference type="GO" id="GO:0046872">
    <property type="term" value="F:metal ion binding"/>
    <property type="evidence" value="ECO:0007669"/>
    <property type="project" value="UniProtKB-KW"/>
</dbReference>
<keyword evidence="7" id="KW-0378">Hydrolase</keyword>
<dbReference type="CDD" id="cd07328">
    <property type="entry name" value="M48_Ste24p_like"/>
    <property type="match status" value="1"/>
</dbReference>
<dbReference type="Gene3D" id="3.30.2010.10">
    <property type="entry name" value="Metalloproteases ('zincins'), catalytic domain"/>
    <property type="match status" value="1"/>
</dbReference>
<organism evidence="14 15">
    <name type="scientific">Tahibacter soli</name>
    <dbReference type="NCBI Taxonomy" id="2983605"/>
    <lineage>
        <taxon>Bacteria</taxon>
        <taxon>Pseudomonadati</taxon>
        <taxon>Pseudomonadota</taxon>
        <taxon>Gammaproteobacteria</taxon>
        <taxon>Lysobacterales</taxon>
        <taxon>Rhodanobacteraceae</taxon>
        <taxon>Tahibacter</taxon>
    </lineage>
</organism>
<dbReference type="GO" id="GO:0005886">
    <property type="term" value="C:plasma membrane"/>
    <property type="evidence" value="ECO:0007669"/>
    <property type="project" value="UniProtKB-SubCell"/>
</dbReference>
<evidence type="ECO:0000259" key="13">
    <source>
        <dbReference type="Pfam" id="PF01435"/>
    </source>
</evidence>
<name>A0A9X3YM74_9GAMM</name>